<dbReference type="GeneTree" id="ENSGT00950000183110"/>
<dbReference type="GO" id="GO:0005096">
    <property type="term" value="F:GTPase activator activity"/>
    <property type="evidence" value="ECO:0007669"/>
    <property type="project" value="UniProtKB-KW"/>
</dbReference>
<dbReference type="Proteomes" id="UP000694559">
    <property type="component" value="Unplaced"/>
</dbReference>
<evidence type="ECO:0000256" key="2">
    <source>
        <dbReference type="ARBA" id="ARBA00023054"/>
    </source>
</evidence>
<dbReference type="PANTHER" id="PTHR15228">
    <property type="entry name" value="SPERMATHECAL PHYSIOLOGY VARIANT"/>
    <property type="match status" value="1"/>
</dbReference>
<organism evidence="5 6">
    <name type="scientific">Naja naja</name>
    <name type="common">Indian cobra</name>
    <dbReference type="NCBI Taxonomy" id="35670"/>
    <lineage>
        <taxon>Eukaryota</taxon>
        <taxon>Metazoa</taxon>
        <taxon>Chordata</taxon>
        <taxon>Craniata</taxon>
        <taxon>Vertebrata</taxon>
        <taxon>Euteleostomi</taxon>
        <taxon>Lepidosauria</taxon>
        <taxon>Squamata</taxon>
        <taxon>Bifurcata</taxon>
        <taxon>Unidentata</taxon>
        <taxon>Episquamata</taxon>
        <taxon>Toxicofera</taxon>
        <taxon>Serpentes</taxon>
        <taxon>Colubroidea</taxon>
        <taxon>Elapidae</taxon>
        <taxon>Elapinae</taxon>
        <taxon>Naja</taxon>
    </lineage>
</organism>
<gene>
    <name evidence="5" type="primary">GMIP</name>
</gene>
<dbReference type="InterPro" id="IPR051025">
    <property type="entry name" value="RhoGAP"/>
</dbReference>
<keyword evidence="2 3" id="KW-0175">Coiled coil</keyword>
<dbReference type="PROSITE" id="PS51741">
    <property type="entry name" value="F_BAR"/>
    <property type="match status" value="1"/>
</dbReference>
<proteinExistence type="predicted"/>
<name>A0A8C6VKA5_NAJNA</name>
<reference evidence="5" key="2">
    <citation type="submission" date="2025-09" db="UniProtKB">
        <authorList>
            <consortium name="Ensembl"/>
        </authorList>
    </citation>
    <scope>IDENTIFICATION</scope>
</reference>
<dbReference type="OrthoDB" id="79452at2759"/>
<dbReference type="InterPro" id="IPR027267">
    <property type="entry name" value="AH/BAR_dom_sf"/>
</dbReference>
<evidence type="ECO:0000259" key="4">
    <source>
        <dbReference type="PROSITE" id="PS51741"/>
    </source>
</evidence>
<dbReference type="Gene3D" id="1.20.1270.60">
    <property type="entry name" value="Arfaptin homology (AH) domain/BAR domain"/>
    <property type="match status" value="1"/>
</dbReference>
<evidence type="ECO:0000256" key="1">
    <source>
        <dbReference type="ARBA" id="ARBA00022468"/>
    </source>
</evidence>
<keyword evidence="1" id="KW-0343">GTPase activation</keyword>
<keyword evidence="6" id="KW-1185">Reference proteome</keyword>
<reference evidence="5" key="1">
    <citation type="submission" date="2025-08" db="UniProtKB">
        <authorList>
            <consortium name="Ensembl"/>
        </authorList>
    </citation>
    <scope>IDENTIFICATION</scope>
</reference>
<evidence type="ECO:0000313" key="5">
    <source>
        <dbReference type="Ensembl" id="ENSNNAP00000007789.1"/>
    </source>
</evidence>
<dbReference type="Ensembl" id="ENSNNAT00000008173.1">
    <property type="protein sequence ID" value="ENSNNAP00000007789.1"/>
    <property type="gene ID" value="ENSNNAG00000004694.1"/>
</dbReference>
<dbReference type="AlphaFoldDB" id="A0A8C6VKA5"/>
<evidence type="ECO:0000313" key="6">
    <source>
        <dbReference type="Proteomes" id="UP000694559"/>
    </source>
</evidence>
<feature type="domain" description="F-BAR" evidence="4">
    <location>
        <begin position="40"/>
        <end position="306"/>
    </location>
</feature>
<dbReference type="SUPFAM" id="SSF103657">
    <property type="entry name" value="BAR/IMD domain-like"/>
    <property type="match status" value="1"/>
</dbReference>
<dbReference type="Pfam" id="PF22699">
    <property type="entry name" value="GMIP-like_FCH"/>
    <property type="match status" value="1"/>
</dbReference>
<protein>
    <submittedName>
        <fullName evidence="5">GEM interacting protein</fullName>
    </submittedName>
</protein>
<sequence>DALEISIGNAYYEIFGLPGTAELQSTASANIGNGERFTIEEADEMLIKCEGGVEAALKYAKMWCKYIKELLNWIDKRITYETEFAKNILKIAEAGRNIVLSQNGMPLQALYTLVMEHDIKAGNIAMDTAGTLHLREYYEPLWAKRNEIEKWRKEFKDQWQKEQKRMNDSLSSMRKSRLHYLQRCEDLEKAKVQSAKAEEEFQTITSSGNKQLEKRRRYRDEAQLKVQESEVAYRSCVSESNNRRLELKKVRERIISHIRKLMYQGDEMLVRVPRHPKATGFPPQMPTVLAYETCILQDSFAGDVYQ</sequence>
<dbReference type="InterPro" id="IPR031160">
    <property type="entry name" value="F_BAR_dom"/>
</dbReference>
<evidence type="ECO:0000256" key="3">
    <source>
        <dbReference type="PROSITE-ProRule" id="PRU01077"/>
    </source>
</evidence>
<accession>A0A8C6VKA5</accession>
<dbReference type="InterPro" id="IPR054713">
    <property type="entry name" value="GMIP/FCHO2-like_FCH"/>
</dbReference>
<dbReference type="PANTHER" id="PTHR15228:SF16">
    <property type="entry name" value="GEM-INTERACTING PROTEIN"/>
    <property type="match status" value="1"/>
</dbReference>
<dbReference type="GO" id="GO:0051056">
    <property type="term" value="P:regulation of small GTPase mediated signal transduction"/>
    <property type="evidence" value="ECO:0007669"/>
    <property type="project" value="UniProtKB-ARBA"/>
</dbReference>
<dbReference type="GO" id="GO:0005886">
    <property type="term" value="C:plasma membrane"/>
    <property type="evidence" value="ECO:0007669"/>
    <property type="project" value="TreeGrafter"/>
</dbReference>